<name>A0A559JIL9_9BACL</name>
<evidence type="ECO:0000313" key="8">
    <source>
        <dbReference type="Proteomes" id="UP000316330"/>
    </source>
</evidence>
<evidence type="ECO:0000313" key="7">
    <source>
        <dbReference type="EMBL" id="TVX99719.1"/>
    </source>
</evidence>
<dbReference type="GO" id="GO:0006352">
    <property type="term" value="P:DNA-templated transcription initiation"/>
    <property type="evidence" value="ECO:0007669"/>
    <property type="project" value="InterPro"/>
</dbReference>
<dbReference type="PANTHER" id="PTHR43133">
    <property type="entry name" value="RNA POLYMERASE ECF-TYPE SIGMA FACTO"/>
    <property type="match status" value="1"/>
</dbReference>
<dbReference type="InterPro" id="IPR007627">
    <property type="entry name" value="RNA_pol_sigma70_r2"/>
</dbReference>
<keyword evidence="8" id="KW-1185">Reference proteome</keyword>
<dbReference type="InterPro" id="IPR013249">
    <property type="entry name" value="RNA_pol_sigma70_r4_t2"/>
</dbReference>
<dbReference type="InterPro" id="IPR039425">
    <property type="entry name" value="RNA_pol_sigma-70-like"/>
</dbReference>
<dbReference type="NCBIfam" id="TIGR02937">
    <property type="entry name" value="sigma70-ECF"/>
    <property type="match status" value="1"/>
</dbReference>
<dbReference type="SUPFAM" id="SSF88659">
    <property type="entry name" value="Sigma3 and sigma4 domains of RNA polymerase sigma factors"/>
    <property type="match status" value="1"/>
</dbReference>
<dbReference type="Gene3D" id="1.10.10.10">
    <property type="entry name" value="Winged helix-like DNA-binding domain superfamily/Winged helix DNA-binding domain"/>
    <property type="match status" value="1"/>
</dbReference>
<dbReference type="Gene3D" id="1.10.1740.10">
    <property type="match status" value="1"/>
</dbReference>
<dbReference type="GO" id="GO:0016987">
    <property type="term" value="F:sigma factor activity"/>
    <property type="evidence" value="ECO:0007669"/>
    <property type="project" value="UniProtKB-KW"/>
</dbReference>
<dbReference type="SUPFAM" id="SSF88946">
    <property type="entry name" value="Sigma2 domain of RNA polymerase sigma factors"/>
    <property type="match status" value="1"/>
</dbReference>
<dbReference type="InterPro" id="IPR013325">
    <property type="entry name" value="RNA_pol_sigma_r2"/>
</dbReference>
<evidence type="ECO:0000259" key="6">
    <source>
        <dbReference type="Pfam" id="PF08281"/>
    </source>
</evidence>
<dbReference type="AlphaFoldDB" id="A0A559JIL9"/>
<dbReference type="RefSeq" id="WP_144701808.1">
    <property type="nucleotide sequence ID" value="NZ_VNJJ01000006.1"/>
</dbReference>
<proteinExistence type="inferred from homology"/>
<dbReference type="GO" id="GO:0003677">
    <property type="term" value="F:DNA binding"/>
    <property type="evidence" value="ECO:0007669"/>
    <property type="project" value="InterPro"/>
</dbReference>
<dbReference type="InterPro" id="IPR013324">
    <property type="entry name" value="RNA_pol_sigma_r3/r4-like"/>
</dbReference>
<dbReference type="PANTHER" id="PTHR43133:SF51">
    <property type="entry name" value="RNA POLYMERASE SIGMA FACTOR"/>
    <property type="match status" value="1"/>
</dbReference>
<evidence type="ECO:0000256" key="3">
    <source>
        <dbReference type="ARBA" id="ARBA00023082"/>
    </source>
</evidence>
<dbReference type="Proteomes" id="UP000316330">
    <property type="component" value="Unassembled WGS sequence"/>
</dbReference>
<feature type="domain" description="RNA polymerase sigma factor 70 region 4 type 2" evidence="6">
    <location>
        <begin position="112"/>
        <end position="164"/>
    </location>
</feature>
<protein>
    <submittedName>
        <fullName evidence="7">Sigma-70 family RNA polymerase sigma factor</fullName>
    </submittedName>
</protein>
<reference evidence="7 8" key="1">
    <citation type="submission" date="2019-07" db="EMBL/GenBank/DDBJ databases">
        <authorList>
            <person name="Kim J."/>
        </authorList>
    </citation>
    <scope>NUCLEOTIDE SEQUENCE [LARGE SCALE GENOMIC DNA]</scope>
    <source>
        <strain evidence="7 8">G13</strain>
    </source>
</reference>
<dbReference type="CDD" id="cd06171">
    <property type="entry name" value="Sigma70_r4"/>
    <property type="match status" value="1"/>
</dbReference>
<keyword evidence="2" id="KW-0805">Transcription regulation</keyword>
<comment type="similarity">
    <text evidence="1">Belongs to the sigma-70 factor family. ECF subfamily.</text>
</comment>
<sequence>MEIEELSDLVKRHGKAIYSFCRVLAANRADADDLYQETFLKAVEKREQLDASRNPKGFLLSIAVGLRRNHRRKFAWRQRIAPMDELAAADDRFDLAGGATPEETAISRELRDRIRDAADGLGDKLKIPLYLFYTADMSVDEIASALQIPVGTVKSRLHQARRTMKEKLEAELL</sequence>
<dbReference type="Pfam" id="PF08281">
    <property type="entry name" value="Sigma70_r4_2"/>
    <property type="match status" value="1"/>
</dbReference>
<evidence type="ECO:0000256" key="4">
    <source>
        <dbReference type="ARBA" id="ARBA00023163"/>
    </source>
</evidence>
<dbReference type="EMBL" id="VNJJ01000006">
    <property type="protein sequence ID" value="TVX99719.1"/>
    <property type="molecule type" value="Genomic_DNA"/>
</dbReference>
<keyword evidence="3" id="KW-0731">Sigma factor</keyword>
<dbReference type="Pfam" id="PF04542">
    <property type="entry name" value="Sigma70_r2"/>
    <property type="match status" value="1"/>
</dbReference>
<evidence type="ECO:0000256" key="2">
    <source>
        <dbReference type="ARBA" id="ARBA00023015"/>
    </source>
</evidence>
<dbReference type="InterPro" id="IPR014284">
    <property type="entry name" value="RNA_pol_sigma-70_dom"/>
</dbReference>
<organism evidence="7 8">
    <name type="scientific">Cohnella terricola</name>
    <dbReference type="NCBI Taxonomy" id="1289167"/>
    <lineage>
        <taxon>Bacteria</taxon>
        <taxon>Bacillati</taxon>
        <taxon>Bacillota</taxon>
        <taxon>Bacilli</taxon>
        <taxon>Bacillales</taxon>
        <taxon>Paenibacillaceae</taxon>
        <taxon>Cohnella</taxon>
    </lineage>
</organism>
<feature type="domain" description="RNA polymerase sigma-70 region 2" evidence="5">
    <location>
        <begin position="9"/>
        <end position="76"/>
    </location>
</feature>
<evidence type="ECO:0000256" key="1">
    <source>
        <dbReference type="ARBA" id="ARBA00010641"/>
    </source>
</evidence>
<gene>
    <name evidence="7" type="ORF">FPZ45_12240</name>
</gene>
<evidence type="ECO:0000259" key="5">
    <source>
        <dbReference type="Pfam" id="PF04542"/>
    </source>
</evidence>
<keyword evidence="4" id="KW-0804">Transcription</keyword>
<comment type="caution">
    <text evidence="7">The sequence shown here is derived from an EMBL/GenBank/DDBJ whole genome shotgun (WGS) entry which is preliminary data.</text>
</comment>
<dbReference type="OrthoDB" id="9794508at2"/>
<dbReference type="InterPro" id="IPR036388">
    <property type="entry name" value="WH-like_DNA-bd_sf"/>
</dbReference>
<accession>A0A559JIL9</accession>